<reference evidence="1 2" key="2">
    <citation type="journal article" date="2022" name="Mol. Ecol. Resour.">
        <title>The genomes of chicory, endive, great burdock and yacon provide insights into Asteraceae paleo-polyploidization history and plant inulin production.</title>
        <authorList>
            <person name="Fan W."/>
            <person name="Wang S."/>
            <person name="Wang H."/>
            <person name="Wang A."/>
            <person name="Jiang F."/>
            <person name="Liu H."/>
            <person name="Zhao H."/>
            <person name="Xu D."/>
            <person name="Zhang Y."/>
        </authorList>
    </citation>
    <scope>NUCLEOTIDE SEQUENCE [LARGE SCALE GENOMIC DNA]</scope>
    <source>
        <strain evidence="2">cv. Punajuju</strain>
        <tissue evidence="1">Leaves</tissue>
    </source>
</reference>
<comment type="caution">
    <text evidence="1">The sequence shown here is derived from an EMBL/GenBank/DDBJ whole genome shotgun (WGS) entry which is preliminary data.</text>
</comment>
<organism evidence="1 2">
    <name type="scientific">Cichorium intybus</name>
    <name type="common">Chicory</name>
    <dbReference type="NCBI Taxonomy" id="13427"/>
    <lineage>
        <taxon>Eukaryota</taxon>
        <taxon>Viridiplantae</taxon>
        <taxon>Streptophyta</taxon>
        <taxon>Embryophyta</taxon>
        <taxon>Tracheophyta</taxon>
        <taxon>Spermatophyta</taxon>
        <taxon>Magnoliopsida</taxon>
        <taxon>eudicotyledons</taxon>
        <taxon>Gunneridae</taxon>
        <taxon>Pentapetalae</taxon>
        <taxon>asterids</taxon>
        <taxon>campanulids</taxon>
        <taxon>Asterales</taxon>
        <taxon>Asteraceae</taxon>
        <taxon>Cichorioideae</taxon>
        <taxon>Cichorieae</taxon>
        <taxon>Cichoriinae</taxon>
        <taxon>Cichorium</taxon>
    </lineage>
</organism>
<proteinExistence type="predicted"/>
<accession>A0ACB9AJX4</accession>
<name>A0ACB9AJX4_CICIN</name>
<dbReference type="Proteomes" id="UP001055811">
    <property type="component" value="Linkage Group LG07"/>
</dbReference>
<evidence type="ECO:0000313" key="2">
    <source>
        <dbReference type="Proteomes" id="UP001055811"/>
    </source>
</evidence>
<keyword evidence="2" id="KW-1185">Reference proteome</keyword>
<reference evidence="2" key="1">
    <citation type="journal article" date="2022" name="Mol. Ecol. Resour.">
        <title>The genomes of chicory, endive, great burdock and yacon provide insights into Asteraceae palaeo-polyploidization history and plant inulin production.</title>
        <authorList>
            <person name="Fan W."/>
            <person name="Wang S."/>
            <person name="Wang H."/>
            <person name="Wang A."/>
            <person name="Jiang F."/>
            <person name="Liu H."/>
            <person name="Zhao H."/>
            <person name="Xu D."/>
            <person name="Zhang Y."/>
        </authorList>
    </citation>
    <scope>NUCLEOTIDE SEQUENCE [LARGE SCALE GENOMIC DNA]</scope>
    <source>
        <strain evidence="2">cv. Punajuju</strain>
    </source>
</reference>
<protein>
    <submittedName>
        <fullName evidence="1">Uncharacterized protein</fullName>
    </submittedName>
</protein>
<gene>
    <name evidence="1" type="ORF">L2E82_40317</name>
</gene>
<evidence type="ECO:0000313" key="1">
    <source>
        <dbReference type="EMBL" id="KAI3710534.1"/>
    </source>
</evidence>
<sequence length="108" mass="12665">MNFPVIGENLGHLLRYVYIAEIKRKWGKEEGDSGEKRWNLVRPISSIRPIGFQFNIYYQRNKPCSSGRSLVRKNFVFEPLSEDSRRNSCEKIQAYVDSLVFESCRGRC</sequence>
<dbReference type="EMBL" id="CM042015">
    <property type="protein sequence ID" value="KAI3710534.1"/>
    <property type="molecule type" value="Genomic_DNA"/>
</dbReference>